<dbReference type="Proteomes" id="UP000317429">
    <property type="component" value="Chromosome"/>
</dbReference>
<protein>
    <submittedName>
        <fullName evidence="1">Uncharacterized protein</fullName>
    </submittedName>
</protein>
<reference evidence="1 2" key="1">
    <citation type="submission" date="2019-02" db="EMBL/GenBank/DDBJ databases">
        <title>Deep-cultivation of Planctomycetes and their phenomic and genomic characterization uncovers novel biology.</title>
        <authorList>
            <person name="Wiegand S."/>
            <person name="Jogler M."/>
            <person name="Boedeker C."/>
            <person name="Pinto D."/>
            <person name="Vollmers J."/>
            <person name="Rivas-Marin E."/>
            <person name="Kohn T."/>
            <person name="Peeters S.H."/>
            <person name="Heuer A."/>
            <person name="Rast P."/>
            <person name="Oberbeckmann S."/>
            <person name="Bunk B."/>
            <person name="Jeske O."/>
            <person name="Meyerdierks A."/>
            <person name="Storesund J.E."/>
            <person name="Kallscheuer N."/>
            <person name="Luecker S."/>
            <person name="Lage O.M."/>
            <person name="Pohl T."/>
            <person name="Merkel B.J."/>
            <person name="Hornburger P."/>
            <person name="Mueller R.-W."/>
            <person name="Bruemmer F."/>
            <person name="Labrenz M."/>
            <person name="Spormann A.M."/>
            <person name="Op den Camp H."/>
            <person name="Overmann J."/>
            <person name="Amann R."/>
            <person name="Jetten M.S.M."/>
            <person name="Mascher T."/>
            <person name="Medema M.H."/>
            <person name="Devos D.P."/>
            <person name="Kaster A.-K."/>
            <person name="Ovreas L."/>
            <person name="Rohde M."/>
            <person name="Galperin M.Y."/>
            <person name="Jogler C."/>
        </authorList>
    </citation>
    <scope>NUCLEOTIDE SEQUENCE [LARGE SCALE GENOMIC DNA]</scope>
    <source>
        <strain evidence="1 2">Pla175</strain>
    </source>
</reference>
<proteinExistence type="predicted"/>
<keyword evidence="2" id="KW-1185">Reference proteome</keyword>
<name>A0A518DAU4_9BACT</name>
<dbReference type="AlphaFoldDB" id="A0A518DAU4"/>
<organism evidence="1 2">
    <name type="scientific">Pirellulimonas nuda</name>
    <dbReference type="NCBI Taxonomy" id="2528009"/>
    <lineage>
        <taxon>Bacteria</taxon>
        <taxon>Pseudomonadati</taxon>
        <taxon>Planctomycetota</taxon>
        <taxon>Planctomycetia</taxon>
        <taxon>Pirellulales</taxon>
        <taxon>Lacipirellulaceae</taxon>
        <taxon>Pirellulimonas</taxon>
    </lineage>
</organism>
<dbReference type="EMBL" id="CP036291">
    <property type="protein sequence ID" value="QDU88601.1"/>
    <property type="molecule type" value="Genomic_DNA"/>
</dbReference>
<accession>A0A518DAU4</accession>
<gene>
    <name evidence="1" type="ORF">Pla175_19810</name>
</gene>
<sequence length="66" mass="7691">MRFDEFSSQCEHNFTAHLGHAWFLDGERLSIQFEIKKAKGKYGLERGVIQYVSVGFRGAHKHEEHV</sequence>
<evidence type="ECO:0000313" key="2">
    <source>
        <dbReference type="Proteomes" id="UP000317429"/>
    </source>
</evidence>
<dbReference type="KEGG" id="pnd:Pla175_19810"/>
<evidence type="ECO:0000313" key="1">
    <source>
        <dbReference type="EMBL" id="QDU88601.1"/>
    </source>
</evidence>